<reference evidence="6" key="1">
    <citation type="journal article" date="2015" name="Nature">
        <title>Complex archaea that bridge the gap between prokaryotes and eukaryotes.</title>
        <authorList>
            <person name="Spang A."/>
            <person name="Saw J.H."/>
            <person name="Jorgensen S.L."/>
            <person name="Zaremba-Niedzwiedzka K."/>
            <person name="Martijn J."/>
            <person name="Lind A.E."/>
            <person name="van Eijk R."/>
            <person name="Schleper C."/>
            <person name="Guy L."/>
            <person name="Ettema T.J."/>
        </authorList>
    </citation>
    <scope>NUCLEOTIDE SEQUENCE</scope>
</reference>
<dbReference type="Gene3D" id="3.40.50.300">
    <property type="entry name" value="P-loop containing nucleotide triphosphate hydrolases"/>
    <property type="match status" value="1"/>
</dbReference>
<keyword evidence="2" id="KW-0378">Hydrolase</keyword>
<dbReference type="GO" id="GO:0016787">
    <property type="term" value="F:hydrolase activity"/>
    <property type="evidence" value="ECO:0007669"/>
    <property type="project" value="UniProtKB-KW"/>
</dbReference>
<dbReference type="InterPro" id="IPR027417">
    <property type="entry name" value="P-loop_NTPase"/>
</dbReference>
<dbReference type="GO" id="GO:0004386">
    <property type="term" value="F:helicase activity"/>
    <property type="evidence" value="ECO:0007669"/>
    <property type="project" value="UniProtKB-KW"/>
</dbReference>
<sequence length="387" mass="45290">SKASRILAADGRLRKIYIELMKNRDLSPENLTHPKYYVLTKIISEELQNTPSARILVFIKLRNSVKNIVDKLKFIKIIKPVRFVGQATKSQNDKGLSQKRQIEILEQFKKGIYNVLVSTNVGEEGLDIAECDLVIFYDVVASEIRLIQRKGRTARHREGKVVILYCKSTHDEIYLRIALSKLRKMNVVLKNPQQLQDSYLPFTKLSSEIEEDSEQPEINHEITAPRPIYKKIIRKEHHQANLEEFFGRKNKETMDIQNSPVRISKFFPMKFGLRKRLQSEGVEYAIVDSDLHMILHNKVLIQIYNPKNIVFESLLSQINDFKEICSLLIVVFDFIDFDEDIEGERRALRRKINEFAKEHLFKAISINNEEELFFIIKNILQGLKQYE</sequence>
<gene>
    <name evidence="6" type="ORF">LCGC14_1745270</name>
</gene>
<keyword evidence="1" id="KW-0547">Nucleotide-binding</keyword>
<evidence type="ECO:0000256" key="3">
    <source>
        <dbReference type="ARBA" id="ARBA00022806"/>
    </source>
</evidence>
<feature type="non-terminal residue" evidence="6">
    <location>
        <position position="1"/>
    </location>
</feature>
<evidence type="ECO:0000256" key="2">
    <source>
        <dbReference type="ARBA" id="ARBA00022801"/>
    </source>
</evidence>
<evidence type="ECO:0000259" key="5">
    <source>
        <dbReference type="PROSITE" id="PS51194"/>
    </source>
</evidence>
<name>A0A0F9HT49_9ZZZZ</name>
<proteinExistence type="predicted"/>
<dbReference type="PANTHER" id="PTHR14025:SF20">
    <property type="entry name" value="FANCONI ANEMIA GROUP M PROTEIN"/>
    <property type="match status" value="1"/>
</dbReference>
<dbReference type="PANTHER" id="PTHR14025">
    <property type="entry name" value="FANCONI ANEMIA GROUP M FANCM FAMILY MEMBER"/>
    <property type="match status" value="1"/>
</dbReference>
<dbReference type="Pfam" id="PF00271">
    <property type="entry name" value="Helicase_C"/>
    <property type="match status" value="1"/>
</dbReference>
<dbReference type="PROSITE" id="PS51194">
    <property type="entry name" value="HELICASE_CTER"/>
    <property type="match status" value="1"/>
</dbReference>
<comment type="caution">
    <text evidence="6">The sequence shown here is derived from an EMBL/GenBank/DDBJ whole genome shotgun (WGS) entry which is preliminary data.</text>
</comment>
<dbReference type="EMBL" id="LAZR01016025">
    <property type="protein sequence ID" value="KKM06307.1"/>
    <property type="molecule type" value="Genomic_DNA"/>
</dbReference>
<dbReference type="AlphaFoldDB" id="A0A0F9HT49"/>
<evidence type="ECO:0000313" key="6">
    <source>
        <dbReference type="EMBL" id="KKM06307.1"/>
    </source>
</evidence>
<dbReference type="GO" id="GO:0005524">
    <property type="term" value="F:ATP binding"/>
    <property type="evidence" value="ECO:0007669"/>
    <property type="project" value="UniProtKB-KW"/>
</dbReference>
<evidence type="ECO:0000256" key="4">
    <source>
        <dbReference type="ARBA" id="ARBA00022840"/>
    </source>
</evidence>
<feature type="domain" description="Helicase C-terminal" evidence="5">
    <location>
        <begin position="42"/>
        <end position="206"/>
    </location>
</feature>
<dbReference type="SUPFAM" id="SSF52540">
    <property type="entry name" value="P-loop containing nucleoside triphosphate hydrolases"/>
    <property type="match status" value="1"/>
</dbReference>
<organism evidence="6">
    <name type="scientific">marine sediment metagenome</name>
    <dbReference type="NCBI Taxonomy" id="412755"/>
    <lineage>
        <taxon>unclassified sequences</taxon>
        <taxon>metagenomes</taxon>
        <taxon>ecological metagenomes</taxon>
    </lineage>
</organism>
<dbReference type="SMART" id="SM00490">
    <property type="entry name" value="HELICc"/>
    <property type="match status" value="1"/>
</dbReference>
<accession>A0A0F9HT49</accession>
<keyword evidence="4" id="KW-0067">ATP-binding</keyword>
<dbReference type="InterPro" id="IPR001650">
    <property type="entry name" value="Helicase_C-like"/>
</dbReference>
<keyword evidence="3" id="KW-0347">Helicase</keyword>
<evidence type="ECO:0000256" key="1">
    <source>
        <dbReference type="ARBA" id="ARBA00022741"/>
    </source>
</evidence>
<protein>
    <recommendedName>
        <fullName evidence="5">Helicase C-terminal domain-containing protein</fullName>
    </recommendedName>
</protein>